<dbReference type="PANTHER" id="PTHR30383">
    <property type="entry name" value="THIOESTERASE 1/PROTEASE 1/LYSOPHOSPHOLIPASE L1"/>
    <property type="match status" value="1"/>
</dbReference>
<dbReference type="Proteomes" id="UP000516230">
    <property type="component" value="Chromosome"/>
</dbReference>
<organism evidence="2 3">
    <name type="scientific">Streptomyces genisteinicus</name>
    <dbReference type="NCBI Taxonomy" id="2768068"/>
    <lineage>
        <taxon>Bacteria</taxon>
        <taxon>Bacillati</taxon>
        <taxon>Actinomycetota</taxon>
        <taxon>Actinomycetes</taxon>
        <taxon>Kitasatosporales</taxon>
        <taxon>Streptomycetaceae</taxon>
        <taxon>Streptomyces</taxon>
    </lineage>
</organism>
<proteinExistence type="predicted"/>
<reference evidence="2 3" key="1">
    <citation type="submission" date="2020-08" db="EMBL/GenBank/DDBJ databases">
        <title>A novel species.</title>
        <authorList>
            <person name="Gao J."/>
        </authorList>
    </citation>
    <scope>NUCLEOTIDE SEQUENCE [LARGE SCALE GENOMIC DNA]</scope>
    <source>
        <strain evidence="2 3">CRPJ-33</strain>
    </source>
</reference>
<evidence type="ECO:0000313" key="2">
    <source>
        <dbReference type="EMBL" id="QNP62121.1"/>
    </source>
</evidence>
<dbReference type="KEGG" id="sgj:IAG43_03715"/>
<dbReference type="Pfam" id="PF13472">
    <property type="entry name" value="Lipase_GDSL_2"/>
    <property type="match status" value="1"/>
</dbReference>
<dbReference type="InterPro" id="IPR051532">
    <property type="entry name" value="Ester_Hydrolysis_Enzymes"/>
</dbReference>
<dbReference type="PANTHER" id="PTHR30383:SF5">
    <property type="entry name" value="SGNH HYDROLASE-TYPE ESTERASE DOMAIN-CONTAINING PROTEIN"/>
    <property type="match status" value="1"/>
</dbReference>
<protein>
    <submittedName>
        <fullName evidence="2">SGNH/GDSL hydrolase family protein</fullName>
    </submittedName>
</protein>
<keyword evidence="3" id="KW-1185">Reference proteome</keyword>
<dbReference type="EMBL" id="CP060825">
    <property type="protein sequence ID" value="QNP62121.1"/>
    <property type="molecule type" value="Genomic_DNA"/>
</dbReference>
<dbReference type="InterPro" id="IPR036514">
    <property type="entry name" value="SGNH_hydro_sf"/>
</dbReference>
<evidence type="ECO:0000313" key="3">
    <source>
        <dbReference type="Proteomes" id="UP000516230"/>
    </source>
</evidence>
<accession>A0A7H0HNK5</accession>
<keyword evidence="2" id="KW-0378">Hydrolase</keyword>
<dbReference type="Gene3D" id="3.40.50.1110">
    <property type="entry name" value="SGNH hydrolase"/>
    <property type="match status" value="1"/>
</dbReference>
<dbReference type="RefSeq" id="WP_187739322.1">
    <property type="nucleotide sequence ID" value="NZ_CP060825.1"/>
</dbReference>
<gene>
    <name evidence="2" type="ORF">IAG43_03715</name>
</gene>
<sequence length="211" mass="22648">MPLPPITVGPRARIVFQGDSITEAGRRPGDGTSLGSGYVRLVADELGAAHPGLRFVNRGVGGDRAADLRSRWQRDTTAHEPALVSVMVGVNDTWRRYDSGDPTSLTAYERDYRAVLEESRAAGARLLLIEPFLVPVDEGQWTWREDLDGRIHVVRRLAAEFGAGLLCADGLLNQAAARHGGADRIAGDGVHLTPLGHSLLAEAWLGLVSVG</sequence>
<evidence type="ECO:0000259" key="1">
    <source>
        <dbReference type="Pfam" id="PF13472"/>
    </source>
</evidence>
<dbReference type="AlphaFoldDB" id="A0A7H0HNK5"/>
<feature type="domain" description="SGNH hydrolase-type esterase" evidence="1">
    <location>
        <begin position="18"/>
        <end position="198"/>
    </location>
</feature>
<name>A0A7H0HNK5_9ACTN</name>
<dbReference type="InterPro" id="IPR013830">
    <property type="entry name" value="SGNH_hydro"/>
</dbReference>
<dbReference type="SUPFAM" id="SSF52266">
    <property type="entry name" value="SGNH hydrolase"/>
    <property type="match status" value="1"/>
</dbReference>
<dbReference type="GO" id="GO:0004622">
    <property type="term" value="F:phosphatidylcholine lysophospholipase activity"/>
    <property type="evidence" value="ECO:0007669"/>
    <property type="project" value="TreeGrafter"/>
</dbReference>
<dbReference type="CDD" id="cd01834">
    <property type="entry name" value="SGNH_hydrolase_like_2"/>
    <property type="match status" value="1"/>
</dbReference>